<evidence type="ECO:0008006" key="2">
    <source>
        <dbReference type="Google" id="ProtNLM"/>
    </source>
</evidence>
<evidence type="ECO:0000313" key="1">
    <source>
        <dbReference type="EMBL" id="SVA47233.1"/>
    </source>
</evidence>
<gene>
    <name evidence="1" type="ORF">METZ01_LOCUS100087</name>
</gene>
<dbReference type="Pfam" id="PF02348">
    <property type="entry name" value="CTP_transf_3"/>
    <property type="match status" value="1"/>
</dbReference>
<dbReference type="InterPro" id="IPR003329">
    <property type="entry name" value="Cytidylyl_trans"/>
</dbReference>
<sequence>MTVGAIVQARLGSTRLPGKALLDIAGTSMVARVLDRTRRAQTIDRVILATTTTSQDDRLVEYVRGLPVEVYRGDEDDVLDRYYQTAEHYALDVVVRITSDCPLLDPSLIDQVVQPLLDSSSTVDFSANTLVRTFPRGLDVEAVTSTALERVWRTAKAPHQRAHVFPYVDEHREEFSTVSITDEIDRSWMRWTVDFEEDLTFVRQVCRFLETQEFTWRDVLLLLERQPELLRINEMVRQKSAHDL</sequence>
<dbReference type="GO" id="GO:0005829">
    <property type="term" value="C:cytosol"/>
    <property type="evidence" value="ECO:0007669"/>
    <property type="project" value="TreeGrafter"/>
</dbReference>
<dbReference type="CDD" id="cd02518">
    <property type="entry name" value="GT2_SpsF"/>
    <property type="match status" value="1"/>
</dbReference>
<dbReference type="EMBL" id="UINC01010635">
    <property type="protein sequence ID" value="SVA47233.1"/>
    <property type="molecule type" value="Genomic_DNA"/>
</dbReference>
<reference evidence="1" key="1">
    <citation type="submission" date="2018-05" db="EMBL/GenBank/DDBJ databases">
        <authorList>
            <person name="Lanie J.A."/>
            <person name="Ng W.-L."/>
            <person name="Kazmierczak K.M."/>
            <person name="Andrzejewski T.M."/>
            <person name="Davidsen T.M."/>
            <person name="Wayne K.J."/>
            <person name="Tettelin H."/>
            <person name="Glass J.I."/>
            <person name="Rusch D."/>
            <person name="Podicherti R."/>
            <person name="Tsui H.-C.T."/>
            <person name="Winkler M.E."/>
        </authorList>
    </citation>
    <scope>NUCLEOTIDE SEQUENCE</scope>
</reference>
<dbReference type="SUPFAM" id="SSF53448">
    <property type="entry name" value="Nucleotide-diphospho-sugar transferases"/>
    <property type="match status" value="1"/>
</dbReference>
<dbReference type="Gene3D" id="3.90.550.10">
    <property type="entry name" value="Spore Coat Polysaccharide Biosynthesis Protein SpsA, Chain A"/>
    <property type="match status" value="1"/>
</dbReference>
<protein>
    <recommendedName>
        <fullName evidence="2">Acylneuraminate cytidylyltransferase</fullName>
    </recommendedName>
</protein>
<dbReference type="AlphaFoldDB" id="A0A381W5R5"/>
<dbReference type="PANTHER" id="PTHR42866:SF1">
    <property type="entry name" value="SPORE COAT POLYSACCHARIDE BIOSYNTHESIS PROTEIN SPSF"/>
    <property type="match status" value="1"/>
</dbReference>
<organism evidence="1">
    <name type="scientific">marine metagenome</name>
    <dbReference type="NCBI Taxonomy" id="408172"/>
    <lineage>
        <taxon>unclassified sequences</taxon>
        <taxon>metagenomes</taxon>
        <taxon>ecological metagenomes</taxon>
    </lineage>
</organism>
<proteinExistence type="predicted"/>
<dbReference type="PANTHER" id="PTHR42866">
    <property type="entry name" value="3-DEOXY-MANNO-OCTULOSONATE CYTIDYLYLTRANSFERASE"/>
    <property type="match status" value="1"/>
</dbReference>
<dbReference type="InterPro" id="IPR029044">
    <property type="entry name" value="Nucleotide-diphossugar_trans"/>
</dbReference>
<name>A0A381W5R5_9ZZZZ</name>
<accession>A0A381W5R5</accession>